<reference evidence="2" key="1">
    <citation type="submission" date="2022-08" db="UniProtKB">
        <authorList>
            <consortium name="EnsemblMetazoa"/>
        </authorList>
    </citation>
    <scope>IDENTIFICATION</scope>
    <source>
        <strain evidence="2">05x7-T-G4-1.051#20</strain>
    </source>
</reference>
<keyword evidence="1" id="KW-1133">Transmembrane helix</keyword>
<sequence length="147" mass="16963">MRSTASGTTELFTFNTSTYEAINTTNDLITIKMPSYSNELFSHGDVLDVIQTLLIIILIVFVLLIYCKWRTSENNSAEIRIEDKDERLVLYFLPKNGKKKRNIEIHQANCMCSGQRRVHPLYTPLQTQNEVQIVNQSNENTVYMDVV</sequence>
<name>A0A8W8JUV6_MAGGI</name>
<keyword evidence="3" id="KW-1185">Reference proteome</keyword>
<proteinExistence type="predicted"/>
<organism evidence="2 3">
    <name type="scientific">Magallana gigas</name>
    <name type="common">Pacific oyster</name>
    <name type="synonym">Crassostrea gigas</name>
    <dbReference type="NCBI Taxonomy" id="29159"/>
    <lineage>
        <taxon>Eukaryota</taxon>
        <taxon>Metazoa</taxon>
        <taxon>Spiralia</taxon>
        <taxon>Lophotrochozoa</taxon>
        <taxon>Mollusca</taxon>
        <taxon>Bivalvia</taxon>
        <taxon>Autobranchia</taxon>
        <taxon>Pteriomorphia</taxon>
        <taxon>Ostreida</taxon>
        <taxon>Ostreoidea</taxon>
        <taxon>Ostreidae</taxon>
        <taxon>Magallana</taxon>
    </lineage>
</organism>
<dbReference type="AlphaFoldDB" id="A0A8W8JUV6"/>
<keyword evidence="1" id="KW-0812">Transmembrane</keyword>
<evidence type="ECO:0000313" key="3">
    <source>
        <dbReference type="Proteomes" id="UP000005408"/>
    </source>
</evidence>
<feature type="transmembrane region" description="Helical" evidence="1">
    <location>
        <begin position="49"/>
        <end position="67"/>
    </location>
</feature>
<evidence type="ECO:0000313" key="2">
    <source>
        <dbReference type="EnsemblMetazoa" id="G21158.1:cds"/>
    </source>
</evidence>
<evidence type="ECO:0000256" key="1">
    <source>
        <dbReference type="SAM" id="Phobius"/>
    </source>
</evidence>
<dbReference type="EnsemblMetazoa" id="G21158.1">
    <property type="protein sequence ID" value="G21158.1:cds"/>
    <property type="gene ID" value="G21158"/>
</dbReference>
<protein>
    <submittedName>
        <fullName evidence="2">Uncharacterized protein</fullName>
    </submittedName>
</protein>
<dbReference type="Proteomes" id="UP000005408">
    <property type="component" value="Unassembled WGS sequence"/>
</dbReference>
<accession>A0A8W8JUV6</accession>
<keyword evidence="1" id="KW-0472">Membrane</keyword>